<dbReference type="SUPFAM" id="SSF55021">
    <property type="entry name" value="ACT-like"/>
    <property type="match status" value="2"/>
</dbReference>
<evidence type="ECO:0000256" key="18">
    <source>
        <dbReference type="RuleBase" id="RU004249"/>
    </source>
</evidence>
<evidence type="ECO:0000256" key="2">
    <source>
        <dbReference type="ARBA" id="ARBA00004766"/>
    </source>
</evidence>
<dbReference type="InterPro" id="IPR041740">
    <property type="entry name" value="AKii-LysC-BS"/>
</dbReference>
<dbReference type="NCBIfam" id="TIGR00657">
    <property type="entry name" value="asp_kinases"/>
    <property type="match status" value="1"/>
</dbReference>
<dbReference type="InterPro" id="IPR005260">
    <property type="entry name" value="Asp_kin_monofn"/>
</dbReference>
<evidence type="ECO:0000256" key="1">
    <source>
        <dbReference type="ARBA" id="ARBA00003121"/>
    </source>
</evidence>
<dbReference type="Gene3D" id="3.40.1160.10">
    <property type="entry name" value="Acetylglutamate kinase-like"/>
    <property type="match status" value="1"/>
</dbReference>
<dbReference type="GO" id="GO:0009090">
    <property type="term" value="P:homoserine biosynthetic process"/>
    <property type="evidence" value="ECO:0007669"/>
    <property type="project" value="TreeGrafter"/>
</dbReference>
<proteinExistence type="inferred from homology"/>
<dbReference type="InterPro" id="IPR045865">
    <property type="entry name" value="ACT-like_dom_sf"/>
</dbReference>
<keyword evidence="10 17" id="KW-0418">Kinase</keyword>
<dbReference type="InterPro" id="IPR036393">
    <property type="entry name" value="AceGlu_kinase-like_sf"/>
</dbReference>
<dbReference type="EC" id="2.7.2.4" evidence="17"/>
<organism evidence="20 21">
    <name type="scientific">Caldinitratiruptor microaerophilus</name>
    <dbReference type="NCBI Taxonomy" id="671077"/>
    <lineage>
        <taxon>Bacteria</taxon>
        <taxon>Bacillati</taxon>
        <taxon>Bacillota</taxon>
        <taxon>Clostridia</taxon>
        <taxon>Eubacteriales</taxon>
        <taxon>Symbiobacteriaceae</taxon>
        <taxon>Caldinitratiruptor</taxon>
    </lineage>
</organism>
<dbReference type="PANTHER" id="PTHR21499">
    <property type="entry name" value="ASPARTATE KINASE"/>
    <property type="match status" value="1"/>
</dbReference>
<dbReference type="Pfam" id="PF22468">
    <property type="entry name" value="ACT_9"/>
    <property type="match status" value="1"/>
</dbReference>
<comment type="catalytic activity">
    <reaction evidence="14 17">
        <text>L-aspartate + ATP = 4-phospho-L-aspartate + ADP</text>
        <dbReference type="Rhea" id="RHEA:23776"/>
        <dbReference type="ChEBI" id="CHEBI:29991"/>
        <dbReference type="ChEBI" id="CHEBI:30616"/>
        <dbReference type="ChEBI" id="CHEBI:57535"/>
        <dbReference type="ChEBI" id="CHEBI:456216"/>
        <dbReference type="EC" id="2.7.2.4"/>
    </reaction>
</comment>
<dbReference type="AlphaFoldDB" id="A0AA35CJ84"/>
<dbReference type="RefSeq" id="WP_264844162.1">
    <property type="nucleotide sequence ID" value="NZ_AP025628.1"/>
</dbReference>
<evidence type="ECO:0000256" key="11">
    <source>
        <dbReference type="ARBA" id="ARBA00022840"/>
    </source>
</evidence>
<dbReference type="Gene3D" id="3.30.2130.10">
    <property type="entry name" value="VC0802-like"/>
    <property type="match status" value="1"/>
</dbReference>
<evidence type="ECO:0000256" key="15">
    <source>
        <dbReference type="ARBA" id="ARBA00063835"/>
    </source>
</evidence>
<keyword evidence="9 16" id="KW-0547">Nucleotide-binding</keyword>
<feature type="binding site" evidence="16">
    <location>
        <begin position="175"/>
        <end position="176"/>
    </location>
    <ligand>
        <name>ATP</name>
        <dbReference type="ChEBI" id="CHEBI:30616"/>
    </ligand>
</feature>
<accession>A0AA35CJ84</accession>
<keyword evidence="8" id="KW-0677">Repeat</keyword>
<dbReference type="InterPro" id="IPR018042">
    <property type="entry name" value="Aspartate_kinase_CS"/>
</dbReference>
<evidence type="ECO:0000259" key="19">
    <source>
        <dbReference type="PROSITE" id="PS51671"/>
    </source>
</evidence>
<dbReference type="PROSITE" id="PS51671">
    <property type="entry name" value="ACT"/>
    <property type="match status" value="2"/>
</dbReference>
<evidence type="ECO:0000256" key="16">
    <source>
        <dbReference type="PIRSR" id="PIRSR000726-1"/>
    </source>
</evidence>
<dbReference type="GO" id="GO:0019877">
    <property type="term" value="P:diaminopimelate biosynthetic process"/>
    <property type="evidence" value="ECO:0007669"/>
    <property type="project" value="UniProtKB-KW"/>
</dbReference>
<keyword evidence="12" id="KW-0220">Diaminopimelate biosynthesis</keyword>
<keyword evidence="7 17" id="KW-0808">Transferase</keyword>
<comment type="function">
    <text evidence="1">Catalyzes the phosphorylation of the beta-carboxyl group of aspartic acid with ATP to yield 4-phospho-L-aspartate, which is involved in the branched biosynthetic pathway leading to the biosynthesis of amino acids threonine, isoleucine and methionine.</text>
</comment>
<comment type="similarity">
    <text evidence="5 17">Belongs to the aspartokinase family.</text>
</comment>
<dbReference type="PANTHER" id="PTHR21499:SF3">
    <property type="entry name" value="ASPARTOKINASE"/>
    <property type="match status" value="1"/>
</dbReference>
<dbReference type="PIRSF" id="PIRSF000726">
    <property type="entry name" value="Asp_kin"/>
    <property type="match status" value="1"/>
</dbReference>
<protein>
    <recommendedName>
        <fullName evidence="17">Aspartokinase</fullName>
        <ecNumber evidence="17">2.7.2.4</ecNumber>
    </recommendedName>
</protein>
<dbReference type="GO" id="GO:0004072">
    <property type="term" value="F:aspartate kinase activity"/>
    <property type="evidence" value="ECO:0007669"/>
    <property type="project" value="UniProtKB-EC"/>
</dbReference>
<evidence type="ECO:0000256" key="14">
    <source>
        <dbReference type="ARBA" id="ARBA00047872"/>
    </source>
</evidence>
<evidence type="ECO:0000256" key="17">
    <source>
        <dbReference type="RuleBase" id="RU003448"/>
    </source>
</evidence>
<dbReference type="EMBL" id="AP025628">
    <property type="protein sequence ID" value="BDG60097.1"/>
    <property type="molecule type" value="Genomic_DNA"/>
</dbReference>
<dbReference type="FunFam" id="3.30.2130.10:FF:000001">
    <property type="entry name" value="Bifunctional aspartokinase/homoserine dehydrogenase"/>
    <property type="match status" value="1"/>
</dbReference>
<dbReference type="Pfam" id="PF00696">
    <property type="entry name" value="AA_kinase"/>
    <property type="match status" value="1"/>
</dbReference>
<feature type="binding site" evidence="16">
    <location>
        <position position="47"/>
    </location>
    <ligand>
        <name>substrate</name>
    </ligand>
</feature>
<keyword evidence="13" id="KW-0457">Lysine biosynthesis</keyword>
<feature type="domain" description="ACT" evidence="19">
    <location>
        <begin position="355"/>
        <end position="423"/>
    </location>
</feature>
<feature type="binding site" evidence="16">
    <location>
        <position position="76"/>
    </location>
    <ligand>
        <name>substrate</name>
    </ligand>
</feature>
<feature type="binding site" evidence="16">
    <location>
        <position position="186"/>
    </location>
    <ligand>
        <name>ATP</name>
        <dbReference type="ChEBI" id="CHEBI:30616"/>
    </ligand>
</feature>
<dbReference type="GO" id="GO:0005524">
    <property type="term" value="F:ATP binding"/>
    <property type="evidence" value="ECO:0007669"/>
    <property type="project" value="UniProtKB-KW"/>
</dbReference>
<evidence type="ECO:0000256" key="6">
    <source>
        <dbReference type="ARBA" id="ARBA00022605"/>
    </source>
</evidence>
<dbReference type="InterPro" id="IPR054352">
    <property type="entry name" value="ACT_Aspartokinase"/>
</dbReference>
<evidence type="ECO:0000313" key="20">
    <source>
        <dbReference type="EMBL" id="BDG60097.1"/>
    </source>
</evidence>
<dbReference type="GO" id="GO:0009089">
    <property type="term" value="P:lysine biosynthetic process via diaminopimelate"/>
    <property type="evidence" value="ECO:0007669"/>
    <property type="project" value="InterPro"/>
</dbReference>
<evidence type="ECO:0000256" key="7">
    <source>
        <dbReference type="ARBA" id="ARBA00022679"/>
    </source>
</evidence>
<feature type="binding site" evidence="16">
    <location>
        <position position="181"/>
    </location>
    <ligand>
        <name>ATP</name>
        <dbReference type="ChEBI" id="CHEBI:30616"/>
    </ligand>
</feature>
<comment type="pathway">
    <text evidence="4 18">Amino-acid biosynthesis; L-threonine biosynthesis; L-threonine from L-aspartate: step 1/5.</text>
</comment>
<evidence type="ECO:0000256" key="4">
    <source>
        <dbReference type="ARBA" id="ARBA00005139"/>
    </source>
</evidence>
<keyword evidence="11 16" id="KW-0067">ATP-binding</keyword>
<evidence type="ECO:0000256" key="13">
    <source>
        <dbReference type="ARBA" id="ARBA00023154"/>
    </source>
</evidence>
<evidence type="ECO:0000256" key="10">
    <source>
        <dbReference type="ARBA" id="ARBA00022777"/>
    </source>
</evidence>
<name>A0AA35CJ84_9FIRM</name>
<dbReference type="FunFam" id="3.40.1160.10:FF:000002">
    <property type="entry name" value="Aspartokinase"/>
    <property type="match status" value="1"/>
</dbReference>
<dbReference type="NCBIfam" id="NF005155">
    <property type="entry name" value="PRK06635.1-4"/>
    <property type="match status" value="1"/>
</dbReference>
<dbReference type="NCBIfam" id="TIGR00656">
    <property type="entry name" value="asp_kin_monofn"/>
    <property type="match status" value="1"/>
</dbReference>
<feature type="domain" description="ACT" evidence="19">
    <location>
        <begin position="274"/>
        <end position="353"/>
    </location>
</feature>
<dbReference type="CDD" id="cd04913">
    <property type="entry name" value="ACT_AKii-LysC-BS-like_1"/>
    <property type="match status" value="1"/>
</dbReference>
<evidence type="ECO:0000313" key="21">
    <source>
        <dbReference type="Proteomes" id="UP001163687"/>
    </source>
</evidence>
<comment type="pathway">
    <text evidence="2 18">Amino-acid biosynthesis; L-lysine biosynthesis via DAP pathway; (S)-tetrahydrodipicolinate from L-aspartate: step 1/4.</text>
</comment>
<dbReference type="Proteomes" id="UP001163687">
    <property type="component" value="Chromosome"/>
</dbReference>
<dbReference type="SUPFAM" id="SSF53633">
    <property type="entry name" value="Carbamate kinase-like"/>
    <property type="match status" value="1"/>
</dbReference>
<dbReference type="NCBIfam" id="NF005154">
    <property type="entry name" value="PRK06635.1-2"/>
    <property type="match status" value="1"/>
</dbReference>
<dbReference type="InterPro" id="IPR002912">
    <property type="entry name" value="ACT_dom"/>
</dbReference>
<dbReference type="PROSITE" id="PS00324">
    <property type="entry name" value="ASPARTOKINASE"/>
    <property type="match status" value="1"/>
</dbReference>
<gene>
    <name evidence="20" type="ORF">caldi_11870</name>
</gene>
<keyword evidence="21" id="KW-1185">Reference proteome</keyword>
<evidence type="ECO:0000256" key="3">
    <source>
        <dbReference type="ARBA" id="ARBA00004986"/>
    </source>
</evidence>
<dbReference type="KEGG" id="cmic:caldi_11870"/>
<keyword evidence="6 18" id="KW-0028">Amino-acid biosynthesis</keyword>
<dbReference type="CDD" id="cd04261">
    <property type="entry name" value="AAK_AKii-LysC-BS"/>
    <property type="match status" value="1"/>
</dbReference>
<sequence>MAIVVQKYGGTSVASTERILRAARRVAWKRSQGYDVVVVVSAMGDTTDSLIALAEAINGDAHPSPREMDMLMATGEQVSAALMAMALQRLGVPAVSLTGFQAGFFTDDTHRAARILDVKPDRVRKELEAGRVVVVTGFQGIDAAGDLTTLGRGGSDLTAIALAAALDAEACQIYTDVDGIYTADPRIVPNARRLEEISYEELLEMSSSGAQVMQLRSVEFARQYGVEFEVLSSLSPLPDEGGTEEKKTKVVARVNPQFQRVVTGVAVNSKVARITLLEVPDRPGIAAKLFSAFARNKIVIDDIVQSGGPGATQADISLTVAKDDLDVSLDICREVMQEWPGTQLVYDVDVAKVSIVGSGVASNYGVAATMFTALAERGINIEMITGSEISISCLVRASRAAEAVQAIHEKFGLGDGDQPVAIGTRGGEDAKAGQK</sequence>
<reference evidence="20" key="1">
    <citation type="submission" date="2022-03" db="EMBL/GenBank/DDBJ databases">
        <title>Complete genome sequence of Caldinitratiruptor microaerophilus.</title>
        <authorList>
            <person name="Mukaiyama R."/>
            <person name="Nishiyama T."/>
            <person name="Ueda K."/>
        </authorList>
    </citation>
    <scope>NUCLEOTIDE SEQUENCE</scope>
    <source>
        <strain evidence="20">JCM 16183</strain>
    </source>
</reference>
<comment type="pathway">
    <text evidence="3 18">Amino-acid biosynthesis; L-methionine biosynthesis via de novo pathway; L-homoserine from L-aspartate: step 1/3.</text>
</comment>
<comment type="subunit">
    <text evidence="15">Tetramer consisting of 2 isoforms Alpha (catalytic and regulation) and of a homodimer of 2 isoforms Beta (regulation).</text>
</comment>
<evidence type="ECO:0000256" key="5">
    <source>
        <dbReference type="ARBA" id="ARBA00010122"/>
    </source>
</evidence>
<dbReference type="Pfam" id="PF01842">
    <property type="entry name" value="ACT"/>
    <property type="match status" value="1"/>
</dbReference>
<dbReference type="InterPro" id="IPR001048">
    <property type="entry name" value="Asp/Glu/Uridylate_kinase"/>
</dbReference>
<dbReference type="CDD" id="cd04923">
    <property type="entry name" value="ACT_AK-LysC-DapG-like_2"/>
    <property type="match status" value="1"/>
</dbReference>
<evidence type="ECO:0000256" key="9">
    <source>
        <dbReference type="ARBA" id="ARBA00022741"/>
    </source>
</evidence>
<evidence type="ECO:0000256" key="12">
    <source>
        <dbReference type="ARBA" id="ARBA00022915"/>
    </source>
</evidence>
<feature type="binding site" evidence="16">
    <location>
        <begin position="7"/>
        <end position="10"/>
    </location>
    <ligand>
        <name>ATP</name>
        <dbReference type="ChEBI" id="CHEBI:30616"/>
    </ligand>
</feature>
<dbReference type="GO" id="GO:0005829">
    <property type="term" value="C:cytosol"/>
    <property type="evidence" value="ECO:0007669"/>
    <property type="project" value="TreeGrafter"/>
</dbReference>
<dbReference type="InterPro" id="IPR001341">
    <property type="entry name" value="Asp_kinase"/>
</dbReference>
<evidence type="ECO:0000256" key="8">
    <source>
        <dbReference type="ARBA" id="ARBA00022737"/>
    </source>
</evidence>